<protein>
    <recommendedName>
        <fullName evidence="1">Polyketide synthase extender module SpnB-like Rossmann fold domain-containing protein</fullName>
    </recommendedName>
</protein>
<feature type="non-terminal residue" evidence="2">
    <location>
        <position position="102"/>
    </location>
</feature>
<keyword evidence="3" id="KW-1185">Reference proteome</keyword>
<evidence type="ECO:0000313" key="3">
    <source>
        <dbReference type="Proteomes" id="UP001610810"/>
    </source>
</evidence>
<dbReference type="Pfam" id="PF22953">
    <property type="entry name" value="SpnB_Rossmann"/>
    <property type="match status" value="1"/>
</dbReference>
<proteinExistence type="predicted"/>
<dbReference type="EMBL" id="JBIQWK010000049">
    <property type="protein sequence ID" value="MFI0577656.1"/>
    <property type="molecule type" value="Genomic_DNA"/>
</dbReference>
<dbReference type="Gene3D" id="3.40.50.11460">
    <property type="match status" value="1"/>
</dbReference>
<feature type="domain" description="Polyketide synthase extender module SpnB-like Rossmann fold" evidence="1">
    <location>
        <begin position="26"/>
        <end position="102"/>
    </location>
</feature>
<organism evidence="2 3">
    <name type="scientific">Streptomyces tendae</name>
    <dbReference type="NCBI Taxonomy" id="1932"/>
    <lineage>
        <taxon>Bacteria</taxon>
        <taxon>Bacillati</taxon>
        <taxon>Actinomycetota</taxon>
        <taxon>Actinomycetes</taxon>
        <taxon>Kitasatosporales</taxon>
        <taxon>Streptomycetaceae</taxon>
        <taxon>Streptomyces</taxon>
    </lineage>
</organism>
<evidence type="ECO:0000313" key="2">
    <source>
        <dbReference type="EMBL" id="MFI0577656.1"/>
    </source>
</evidence>
<sequence length="102" mass="10214">MELVLWEDVAGGAGVVPGLVVLRVGGAGGGPERVRAVVGDVLGVVQSWLDEERFAGSRLVVVTRGAVSVGGGDVTDLAGAAVWGLVRSAQAAAPGRIQLVDL</sequence>
<comment type="caution">
    <text evidence="2">The sequence shown here is derived from an EMBL/GenBank/DDBJ whole genome shotgun (WGS) entry which is preliminary data.</text>
</comment>
<dbReference type="Proteomes" id="UP001610810">
    <property type="component" value="Unassembled WGS sequence"/>
</dbReference>
<dbReference type="SUPFAM" id="SSF51735">
    <property type="entry name" value="NAD(P)-binding Rossmann-fold domains"/>
    <property type="match status" value="1"/>
</dbReference>
<accession>A0ABW7SBI9</accession>
<gene>
    <name evidence="2" type="ORF">ACH3YB_39195</name>
</gene>
<reference evidence="2 3" key="1">
    <citation type="submission" date="2024-10" db="EMBL/GenBank/DDBJ databases">
        <authorList>
            <person name="Wannawong T."/>
            <person name="Kuncharoen N."/>
            <person name="Mhuantong W."/>
        </authorList>
    </citation>
    <scope>NUCLEOTIDE SEQUENCE [LARGE SCALE GENOMIC DNA]</scope>
    <source>
        <strain evidence="2 3">CALK1-4</strain>
    </source>
</reference>
<dbReference type="InterPro" id="IPR036291">
    <property type="entry name" value="NAD(P)-bd_dom_sf"/>
</dbReference>
<name>A0ABW7SBI9_STRTE</name>
<dbReference type="InterPro" id="IPR055123">
    <property type="entry name" value="SpnB-like_Rossmann"/>
</dbReference>
<evidence type="ECO:0000259" key="1">
    <source>
        <dbReference type="Pfam" id="PF22953"/>
    </source>
</evidence>